<sequence length="193" mass="20381">MGQSLGQKLAEYSDALGEQVASAMEGKPLNKDDNSELYLIGGGGLAAGLLTGVLASGKFSGKSKVVTAEMRADPYHPDWKNYTGKDRGVGADVVKGGEGGKNVSAVEDDFFAGTKYTDKVLGQIKTGDLHGFPESVTTFQGAGQVTKIKGGDGVVRDMLKIPGEYRGKQGVFEFIKESDGSINHRLFKPTSTE</sequence>
<gene>
    <name evidence="1" type="ORF">ALQ65_200040</name>
</gene>
<protein>
    <submittedName>
        <fullName evidence="1">Uncharacterized protein</fullName>
    </submittedName>
</protein>
<evidence type="ECO:0000313" key="2">
    <source>
        <dbReference type="Proteomes" id="UP000271468"/>
    </source>
</evidence>
<dbReference type="EMBL" id="RBOV01000357">
    <property type="protein sequence ID" value="RMN07713.1"/>
    <property type="molecule type" value="Genomic_DNA"/>
</dbReference>
<name>A0A3M3JAU0_9PSED</name>
<dbReference type="Proteomes" id="UP000271468">
    <property type="component" value="Unassembled WGS sequence"/>
</dbReference>
<proteinExistence type="predicted"/>
<evidence type="ECO:0000313" key="1">
    <source>
        <dbReference type="EMBL" id="RMN07713.1"/>
    </source>
</evidence>
<comment type="caution">
    <text evidence="1">The sequence shown here is derived from an EMBL/GenBank/DDBJ whole genome shotgun (WGS) entry which is preliminary data.</text>
</comment>
<reference evidence="1 2" key="1">
    <citation type="submission" date="2018-08" db="EMBL/GenBank/DDBJ databases">
        <title>Recombination of ecologically and evolutionarily significant loci maintains genetic cohesion in the Pseudomonas syringae species complex.</title>
        <authorList>
            <person name="Dillon M."/>
            <person name="Thakur S."/>
            <person name="Almeida R.N.D."/>
            <person name="Weir B.S."/>
            <person name="Guttman D.S."/>
        </authorList>
    </citation>
    <scope>NUCLEOTIDE SEQUENCE [LARGE SCALE GENOMIC DNA]</scope>
    <source>
        <strain evidence="1 2">ICMP 12341</strain>
    </source>
</reference>
<organism evidence="1 2">
    <name type="scientific">Pseudomonas syringae pv. coriandricola</name>
    <dbReference type="NCBI Taxonomy" id="264453"/>
    <lineage>
        <taxon>Bacteria</taxon>
        <taxon>Pseudomonadati</taxon>
        <taxon>Pseudomonadota</taxon>
        <taxon>Gammaproteobacteria</taxon>
        <taxon>Pseudomonadales</taxon>
        <taxon>Pseudomonadaceae</taxon>
        <taxon>Pseudomonas</taxon>
    </lineage>
</organism>
<accession>A0A3M3JAU0</accession>
<dbReference type="AlphaFoldDB" id="A0A3M3JAU0"/>